<reference evidence="2" key="1">
    <citation type="submission" date="2023-01" db="EMBL/GenBank/DDBJ databases">
        <title>Metagenome sequencing of chrysophaentin producing Chrysophaeum taylorii.</title>
        <authorList>
            <person name="Davison J."/>
            <person name="Bewley C."/>
        </authorList>
    </citation>
    <scope>NUCLEOTIDE SEQUENCE</scope>
    <source>
        <strain evidence="2">NIES-1699</strain>
    </source>
</reference>
<dbReference type="Gene3D" id="3.40.30.10">
    <property type="entry name" value="Glutaredoxin"/>
    <property type="match status" value="1"/>
</dbReference>
<evidence type="ECO:0000313" key="2">
    <source>
        <dbReference type="EMBL" id="KAJ8611566.1"/>
    </source>
</evidence>
<dbReference type="SUPFAM" id="SSF47616">
    <property type="entry name" value="GST C-terminal domain-like"/>
    <property type="match status" value="1"/>
</dbReference>
<feature type="domain" description="GST C-terminal" evidence="1">
    <location>
        <begin position="101"/>
        <end position="258"/>
    </location>
</feature>
<dbReference type="InterPro" id="IPR004045">
    <property type="entry name" value="Glutathione_S-Trfase_N"/>
</dbReference>
<accession>A0AAD7XMC7</accession>
<dbReference type="SUPFAM" id="SSF52833">
    <property type="entry name" value="Thioredoxin-like"/>
    <property type="match status" value="1"/>
</dbReference>
<protein>
    <recommendedName>
        <fullName evidence="1">GST C-terminal domain-containing protein</fullName>
    </recommendedName>
</protein>
<dbReference type="InterPro" id="IPR036282">
    <property type="entry name" value="Glutathione-S-Trfase_C_sf"/>
</dbReference>
<sequence>MSRPWHSRPDDIIVHVMPGSQYSAKVVAALESRGLPHFLDFCEPQPPKRRLPSGKTMVPEIEYKGEAVSDATAILRFIDERVDVPEPFVPAAVAADVDTLDEEAETVLEAVCNFFNYVHQPSYEASVRQSLSKYVPWWAFWVNIDSYLEANREKARGKVDAILATRDLDAVKAKLHATLLKYESRLDANPFLACDAPTLADFAVYSKICRMTDNLGDVSVGSAHKDILDADLPNLRAWFSTMQARSPLKWKGKRIPDD</sequence>
<evidence type="ECO:0000313" key="3">
    <source>
        <dbReference type="Proteomes" id="UP001230188"/>
    </source>
</evidence>
<dbReference type="Proteomes" id="UP001230188">
    <property type="component" value="Unassembled WGS sequence"/>
</dbReference>
<name>A0AAD7XMC7_9STRA</name>
<dbReference type="CDD" id="cd00299">
    <property type="entry name" value="GST_C_family"/>
    <property type="match status" value="1"/>
</dbReference>
<dbReference type="Pfam" id="PF13410">
    <property type="entry name" value="GST_C_2"/>
    <property type="match status" value="1"/>
</dbReference>
<evidence type="ECO:0000259" key="1">
    <source>
        <dbReference type="PROSITE" id="PS50405"/>
    </source>
</evidence>
<organism evidence="2 3">
    <name type="scientific">Chrysophaeum taylorii</name>
    <dbReference type="NCBI Taxonomy" id="2483200"/>
    <lineage>
        <taxon>Eukaryota</taxon>
        <taxon>Sar</taxon>
        <taxon>Stramenopiles</taxon>
        <taxon>Ochrophyta</taxon>
        <taxon>Pelagophyceae</taxon>
        <taxon>Pelagomonadales</taxon>
        <taxon>Pelagomonadaceae</taxon>
        <taxon>Chrysophaeum</taxon>
    </lineage>
</organism>
<keyword evidence="3" id="KW-1185">Reference proteome</keyword>
<gene>
    <name evidence="2" type="ORF">CTAYLR_010179</name>
</gene>
<dbReference type="Gene3D" id="1.20.1050.10">
    <property type="match status" value="1"/>
</dbReference>
<dbReference type="EMBL" id="JAQMWT010000069">
    <property type="protein sequence ID" value="KAJ8611566.1"/>
    <property type="molecule type" value="Genomic_DNA"/>
</dbReference>
<comment type="caution">
    <text evidence="2">The sequence shown here is derived from an EMBL/GenBank/DDBJ whole genome shotgun (WGS) entry which is preliminary data.</text>
</comment>
<dbReference type="InterPro" id="IPR010987">
    <property type="entry name" value="Glutathione-S-Trfase_C-like"/>
</dbReference>
<dbReference type="Pfam" id="PF13417">
    <property type="entry name" value="GST_N_3"/>
    <property type="match status" value="1"/>
</dbReference>
<dbReference type="CDD" id="cd00570">
    <property type="entry name" value="GST_N_family"/>
    <property type="match status" value="1"/>
</dbReference>
<dbReference type="PROSITE" id="PS50405">
    <property type="entry name" value="GST_CTER"/>
    <property type="match status" value="1"/>
</dbReference>
<dbReference type="AlphaFoldDB" id="A0AAD7XMC7"/>
<proteinExistence type="predicted"/>
<dbReference type="InterPro" id="IPR036249">
    <property type="entry name" value="Thioredoxin-like_sf"/>
</dbReference>